<reference evidence="11" key="1">
    <citation type="submission" date="2018-02" db="EMBL/GenBank/DDBJ databases">
        <authorList>
            <person name="Cohen D.B."/>
            <person name="Kent A.D."/>
        </authorList>
    </citation>
    <scope>NUCLEOTIDE SEQUENCE</scope>
</reference>
<feature type="compositionally biased region" description="Basic residues" evidence="8">
    <location>
        <begin position="354"/>
        <end position="379"/>
    </location>
</feature>
<evidence type="ECO:0000256" key="7">
    <source>
        <dbReference type="ARBA" id="ARBA00022918"/>
    </source>
</evidence>
<feature type="compositionally biased region" description="Basic and acidic residues" evidence="8">
    <location>
        <begin position="242"/>
        <end position="253"/>
    </location>
</feature>
<dbReference type="CDD" id="cd09279">
    <property type="entry name" value="RNase_HI_like"/>
    <property type="match status" value="1"/>
</dbReference>
<dbReference type="InterPro" id="IPR041588">
    <property type="entry name" value="Integrase_H2C2"/>
</dbReference>
<evidence type="ECO:0000256" key="2">
    <source>
        <dbReference type="ARBA" id="ARBA00022679"/>
    </source>
</evidence>
<gene>
    <name evidence="11" type="ORF">FSB_LOCUS29210</name>
</gene>
<dbReference type="InterPro" id="IPR001584">
    <property type="entry name" value="Integrase_cat-core"/>
</dbReference>
<protein>
    <submittedName>
        <fullName evidence="11">Uncharacterized protein</fullName>
    </submittedName>
</protein>
<comment type="similarity">
    <text evidence="1">Belongs to the 'GDSL' lipolytic enzyme family.</text>
</comment>
<evidence type="ECO:0000259" key="9">
    <source>
        <dbReference type="PROSITE" id="PS50879"/>
    </source>
</evidence>
<dbReference type="Pfam" id="PF17921">
    <property type="entry name" value="Integrase_H2C2"/>
    <property type="match status" value="1"/>
</dbReference>
<evidence type="ECO:0000313" key="11">
    <source>
        <dbReference type="EMBL" id="SPD01328.1"/>
    </source>
</evidence>
<dbReference type="PANTHER" id="PTHR48475:SF2">
    <property type="entry name" value="RIBONUCLEASE H"/>
    <property type="match status" value="1"/>
</dbReference>
<feature type="domain" description="RNase H type-1" evidence="9">
    <location>
        <begin position="805"/>
        <end position="939"/>
    </location>
</feature>
<evidence type="ECO:0000256" key="4">
    <source>
        <dbReference type="ARBA" id="ARBA00022722"/>
    </source>
</evidence>
<dbReference type="Pfam" id="PF17917">
    <property type="entry name" value="RT_RNaseH"/>
    <property type="match status" value="1"/>
</dbReference>
<feature type="compositionally biased region" description="Basic and acidic residues" evidence="8">
    <location>
        <begin position="291"/>
        <end position="324"/>
    </location>
</feature>
<keyword evidence="3" id="KW-0548">Nucleotidyltransferase</keyword>
<evidence type="ECO:0000259" key="10">
    <source>
        <dbReference type="PROSITE" id="PS50994"/>
    </source>
</evidence>
<dbReference type="PROSITE" id="PS50994">
    <property type="entry name" value="INTEGRASE"/>
    <property type="match status" value="1"/>
</dbReference>
<dbReference type="Pfam" id="PF13456">
    <property type="entry name" value="RVT_3"/>
    <property type="match status" value="1"/>
</dbReference>
<proteinExistence type="inferred from homology"/>
<feature type="compositionally biased region" description="Polar residues" evidence="8">
    <location>
        <begin position="1254"/>
        <end position="1263"/>
    </location>
</feature>
<dbReference type="GO" id="GO:0015074">
    <property type="term" value="P:DNA integration"/>
    <property type="evidence" value="ECO:0007669"/>
    <property type="project" value="InterPro"/>
</dbReference>
<feature type="region of interest" description="Disordered" evidence="8">
    <location>
        <begin position="1212"/>
        <end position="1263"/>
    </location>
</feature>
<feature type="compositionally biased region" description="Polar residues" evidence="8">
    <location>
        <begin position="1123"/>
        <end position="1147"/>
    </location>
</feature>
<keyword evidence="5" id="KW-0255">Endonuclease</keyword>
<evidence type="ECO:0000256" key="8">
    <source>
        <dbReference type="SAM" id="MobiDB-lite"/>
    </source>
</evidence>
<evidence type="ECO:0000256" key="5">
    <source>
        <dbReference type="ARBA" id="ARBA00022759"/>
    </source>
</evidence>
<dbReference type="GO" id="GO:0004523">
    <property type="term" value="F:RNA-DNA hybrid ribonuclease activity"/>
    <property type="evidence" value="ECO:0007669"/>
    <property type="project" value="InterPro"/>
</dbReference>
<feature type="domain" description="Integrase catalytic" evidence="10">
    <location>
        <begin position="1087"/>
        <end position="1137"/>
    </location>
</feature>
<dbReference type="InterPro" id="IPR012337">
    <property type="entry name" value="RNaseH-like_sf"/>
</dbReference>
<dbReference type="Gene3D" id="3.30.420.10">
    <property type="entry name" value="Ribonuclease H-like superfamily/Ribonuclease H"/>
    <property type="match status" value="2"/>
</dbReference>
<dbReference type="PANTHER" id="PTHR48475">
    <property type="entry name" value="RIBONUCLEASE H"/>
    <property type="match status" value="1"/>
</dbReference>
<dbReference type="GO" id="GO:0003676">
    <property type="term" value="F:nucleic acid binding"/>
    <property type="evidence" value="ECO:0007669"/>
    <property type="project" value="InterPro"/>
</dbReference>
<dbReference type="PROSITE" id="PS50879">
    <property type="entry name" value="RNASE_H_1"/>
    <property type="match status" value="1"/>
</dbReference>
<evidence type="ECO:0000256" key="6">
    <source>
        <dbReference type="ARBA" id="ARBA00022801"/>
    </source>
</evidence>
<dbReference type="GO" id="GO:0003964">
    <property type="term" value="F:RNA-directed DNA polymerase activity"/>
    <property type="evidence" value="ECO:0007669"/>
    <property type="project" value="UniProtKB-KW"/>
</dbReference>
<feature type="region of interest" description="Disordered" evidence="8">
    <location>
        <begin position="452"/>
        <end position="480"/>
    </location>
</feature>
<dbReference type="Pfam" id="PF00657">
    <property type="entry name" value="Lipase_GDSL"/>
    <property type="match status" value="1"/>
</dbReference>
<keyword evidence="2" id="KW-0808">Transferase</keyword>
<dbReference type="Gene3D" id="1.10.340.70">
    <property type="match status" value="1"/>
</dbReference>
<name>A0A2N9GPD7_FAGSY</name>
<evidence type="ECO:0000256" key="1">
    <source>
        <dbReference type="ARBA" id="ARBA00008668"/>
    </source>
</evidence>
<feature type="compositionally biased region" description="Basic and acidic residues" evidence="8">
    <location>
        <begin position="452"/>
        <end position="463"/>
    </location>
</feature>
<feature type="region of interest" description="Disordered" evidence="8">
    <location>
        <begin position="242"/>
        <end position="335"/>
    </location>
</feature>
<evidence type="ECO:0000256" key="3">
    <source>
        <dbReference type="ARBA" id="ARBA00022695"/>
    </source>
</evidence>
<dbReference type="InterPro" id="IPR036397">
    <property type="entry name" value="RNaseH_sf"/>
</dbReference>
<keyword evidence="4" id="KW-0540">Nuclease</keyword>
<dbReference type="InterPro" id="IPR041373">
    <property type="entry name" value="RT_RNaseH"/>
</dbReference>
<dbReference type="Gene3D" id="3.40.50.1110">
    <property type="entry name" value="SGNH hydrolase"/>
    <property type="match status" value="1"/>
</dbReference>
<dbReference type="SUPFAM" id="SSF53098">
    <property type="entry name" value="Ribonuclease H-like"/>
    <property type="match status" value="2"/>
</dbReference>
<dbReference type="InterPro" id="IPR036514">
    <property type="entry name" value="SGNH_hydro_sf"/>
</dbReference>
<dbReference type="EMBL" id="OIVN01002185">
    <property type="protein sequence ID" value="SPD01328.1"/>
    <property type="molecule type" value="Genomic_DNA"/>
</dbReference>
<accession>A0A2N9GPD7</accession>
<dbReference type="AlphaFoldDB" id="A0A2N9GPD7"/>
<dbReference type="InterPro" id="IPR043502">
    <property type="entry name" value="DNA/RNA_pol_sf"/>
</dbReference>
<feature type="compositionally biased region" description="Polar residues" evidence="8">
    <location>
        <begin position="465"/>
        <end position="480"/>
    </location>
</feature>
<feature type="region of interest" description="Disordered" evidence="8">
    <location>
        <begin position="354"/>
        <end position="417"/>
    </location>
</feature>
<organism evidence="11">
    <name type="scientific">Fagus sylvatica</name>
    <name type="common">Beechnut</name>
    <dbReference type="NCBI Taxonomy" id="28930"/>
    <lineage>
        <taxon>Eukaryota</taxon>
        <taxon>Viridiplantae</taxon>
        <taxon>Streptophyta</taxon>
        <taxon>Embryophyta</taxon>
        <taxon>Tracheophyta</taxon>
        <taxon>Spermatophyta</taxon>
        <taxon>Magnoliopsida</taxon>
        <taxon>eudicotyledons</taxon>
        <taxon>Gunneridae</taxon>
        <taxon>Pentapetalae</taxon>
        <taxon>rosids</taxon>
        <taxon>fabids</taxon>
        <taxon>Fagales</taxon>
        <taxon>Fagaceae</taxon>
        <taxon>Fagus</taxon>
    </lineage>
</organism>
<dbReference type="SUPFAM" id="SSF56672">
    <property type="entry name" value="DNA/RNA polymerases"/>
    <property type="match status" value="1"/>
</dbReference>
<keyword evidence="6" id="KW-0378">Hydrolase</keyword>
<sequence>MAQLLGLPLIPAFSEASPGQMLHGVNYASAAAGILDITGRNFMGRIPFDQQISNFQSTLDQITPNLGADDVAQAIGRCIFFIGMGSNDYLNNYLMPNYPTRNQYNGQQFADLLVTQYSQQLTKLYNLGARKFVLAGLGLMGCIPSILAQSSSGACSDEVNRLIVPFNANVKTMINDLSSNLPGAKFTYIDVARMFEDVITNARSYEINCSTETYPLQLAPSVGKYFYRNKIPKKMTSRIKKATEYSDRGKETMIPEEEDPLVETDLSSNNEKRWPEGSPSEKALRGRRIIIRSEVRREQKPEPSHRYREPSKMDRRSRLTEEPRTGSSTSDRTWDEYNEDTVEALQQQVLDLKKKLKKNKRSRRPQHSSRSKVRTRHTKCLSSESSSRSTAETDEEESSDGRHKGGRTLNRGSKGQLVRIPLSPEAFVSRFITNSRKPKEFASLMSMRMKDSEVTERTIRPDTGKSITRSQTDRPPTLRRTSSWIFRRKHSANGTDHIETSIPDQSVWKPEFVVIDVPSPYTAIMGRRWLHRLKAVPSSFHQKLRFPTDFGIMEIKGDQVASKQCIMAAVKQNPPESKTKGENGVTMLQGFIAVREGEEYPHRRHTRNVDVFAWDPYEVPGVDPNYIRTSVEYRSSLQTSATEGKEIGSGACRSSTKGSRESYCRLEQYGKSNILHGSLTQCRARPNEFSRRLPRVSSDCPVKLKIREKTAFITPLGIYCYKCPVYYASKTMTEAETHYPPLEKVGLALITAADKLPQYFQAHTVYLVTQYPVQAMFNKADFTGRIWKWGAKISAVRRESTPREDSPDHTRLVEGVCRWSFQFQRDQEPGVVIITPDETVIEQSIRLNFKTSNNEAEYEAVLAGLKSAKTLEARRLIVYCDSLLVASQINGEYMARDERMSAYLLKVQTAMTDFETVRIEQIGRNLNNHADALATLASVLSADFKRFIPIETLTTPSTDQPANYINAITVGPCWMDPYVTYLKEGVLPEQKKEAEIIRRKNREIHEGICGSHTGGRSLAHRALTQGYWWPYMQKDAVDYVRKCDKCQRFSHSLHQPAGELQPLVSPWPFAQWGMDLVGPLPKGNRFGIPKTIISDNGTQFTSKPFTKYCSELGIRNVYSSPAYPQSNGQAEASNKTVTTPRRSTGETPFSLAYGSEAVIPLEIGLPTLRTSEWEPTRNDLAQSQALDLLEERREQAMIRLASYQQQLKKGYNKNIRPRSFQARRSGPQKSFGATLKTRPTVSWGQTGKDRTGCDLSQEQEPIT</sequence>
<dbReference type="InterPro" id="IPR001087">
    <property type="entry name" value="GDSL"/>
</dbReference>
<dbReference type="InterPro" id="IPR002156">
    <property type="entry name" value="RNaseH_domain"/>
</dbReference>
<keyword evidence="7" id="KW-0695">RNA-directed DNA polymerase</keyword>
<feature type="region of interest" description="Disordered" evidence="8">
    <location>
        <begin position="1123"/>
        <end position="1148"/>
    </location>
</feature>